<dbReference type="SUPFAM" id="SSF103243">
    <property type="entry name" value="KA1-like"/>
    <property type="match status" value="1"/>
</dbReference>
<dbReference type="PROSITE" id="PS50032">
    <property type="entry name" value="KA1"/>
    <property type="match status" value="1"/>
</dbReference>
<dbReference type="Proteomes" id="UP000015103">
    <property type="component" value="Unassembled WGS sequence"/>
</dbReference>
<keyword evidence="12" id="KW-1185">Reference proteome</keyword>
<dbReference type="PANTHER" id="PTHR24346">
    <property type="entry name" value="MAP/MICROTUBULE AFFINITY-REGULATING KINASE"/>
    <property type="match status" value="1"/>
</dbReference>
<dbReference type="CDD" id="cd12198">
    <property type="entry name" value="MELK_C"/>
    <property type="match status" value="1"/>
</dbReference>
<proteinExistence type="inferred from homology"/>
<evidence type="ECO:0000313" key="12">
    <source>
        <dbReference type="Proteomes" id="UP000015103"/>
    </source>
</evidence>
<dbReference type="STRING" id="13249.T1HDC1"/>
<evidence type="ECO:0000256" key="6">
    <source>
        <dbReference type="ARBA" id="ARBA00022777"/>
    </source>
</evidence>
<dbReference type="GO" id="GO:0005524">
    <property type="term" value="F:ATP binding"/>
    <property type="evidence" value="ECO:0007669"/>
    <property type="project" value="UniProtKB-UniRule"/>
</dbReference>
<dbReference type="InterPro" id="IPR011009">
    <property type="entry name" value="Kinase-like_dom_sf"/>
</dbReference>
<dbReference type="PROSITE" id="PS00107">
    <property type="entry name" value="PROTEIN_KINASE_ATP"/>
    <property type="match status" value="1"/>
</dbReference>
<protein>
    <recommendedName>
        <fullName evidence="2">non-specific serine/threonine protein kinase</fullName>
        <ecNumber evidence="2">2.7.11.1</ecNumber>
    </recommendedName>
</protein>
<evidence type="ECO:0000313" key="11">
    <source>
        <dbReference type="EnsemblMetazoa" id="RPRC002038-PA"/>
    </source>
</evidence>
<organism evidence="11 12">
    <name type="scientific">Rhodnius prolixus</name>
    <name type="common">Triatomid bug</name>
    <dbReference type="NCBI Taxonomy" id="13249"/>
    <lineage>
        <taxon>Eukaryota</taxon>
        <taxon>Metazoa</taxon>
        <taxon>Ecdysozoa</taxon>
        <taxon>Arthropoda</taxon>
        <taxon>Hexapoda</taxon>
        <taxon>Insecta</taxon>
        <taxon>Pterygota</taxon>
        <taxon>Neoptera</taxon>
        <taxon>Paraneoptera</taxon>
        <taxon>Hemiptera</taxon>
        <taxon>Heteroptera</taxon>
        <taxon>Panheteroptera</taxon>
        <taxon>Cimicomorpha</taxon>
        <taxon>Reduviidae</taxon>
        <taxon>Triatominae</taxon>
        <taxon>Rhodnius</taxon>
    </lineage>
</organism>
<evidence type="ECO:0000256" key="5">
    <source>
        <dbReference type="ARBA" id="ARBA00022741"/>
    </source>
</evidence>
<dbReference type="SMART" id="SM00220">
    <property type="entry name" value="S_TKc"/>
    <property type="match status" value="1"/>
</dbReference>
<dbReference type="PROSITE" id="PS00108">
    <property type="entry name" value="PROTEIN_KINASE_ST"/>
    <property type="match status" value="1"/>
</dbReference>
<keyword evidence="5" id="KW-0547">Nucleotide-binding</keyword>
<dbReference type="FunFam" id="3.30.200.20:FF:000003">
    <property type="entry name" value="Non-specific serine/threonine protein kinase"/>
    <property type="match status" value="1"/>
</dbReference>
<dbReference type="InParanoid" id="T1HDC1"/>
<evidence type="ECO:0000256" key="4">
    <source>
        <dbReference type="ARBA" id="ARBA00022679"/>
    </source>
</evidence>
<reference evidence="11" key="1">
    <citation type="submission" date="2015-05" db="UniProtKB">
        <authorList>
            <consortium name="EnsemblMetazoa"/>
        </authorList>
    </citation>
    <scope>IDENTIFICATION</scope>
</reference>
<dbReference type="eggNOG" id="KOG0583">
    <property type="taxonomic scope" value="Eukaryota"/>
</dbReference>
<dbReference type="AlphaFoldDB" id="T1HDC1"/>
<keyword evidence="7" id="KW-0067">ATP-binding</keyword>
<comment type="similarity">
    <text evidence="1">Belongs to the protein kinase superfamily. CAMK Ser/Thr protein kinase family. SNF1 subfamily.</text>
</comment>
<dbReference type="GO" id="GO:0004674">
    <property type="term" value="F:protein serine/threonine kinase activity"/>
    <property type="evidence" value="ECO:0007669"/>
    <property type="project" value="UniProtKB-KW"/>
</dbReference>
<dbReference type="PANTHER" id="PTHR24346:SF30">
    <property type="entry name" value="MATERNAL EMBRYONIC LEUCINE ZIPPER KINASE"/>
    <property type="match status" value="1"/>
</dbReference>
<keyword evidence="4" id="KW-0808">Transferase</keyword>
<keyword evidence="6" id="KW-0418">Kinase</keyword>
<sequence length="366" mass="41188">MVRYGALKSLYDVDKTIGTGGFAKVKLGTHLLTGEKVAIKIMDKNMLGDDYPRVKMELEALKNISHHHICKLYQVIETPSNFFMIMEYCLGGELFDHIVEKSRLTESEARTFFRQIVSAVAYLHSKGYVHRDLKPENILLDKELNLKLIDFGLCAKPKGEKLNVKNKENWSTPPKSRKRTHATGSEDLISPIPTKVTPGQKKVIISQLNNDLPSTPPPVVSSSSNKLLCSIEKKINQVRNVLTPRKRTPGIDKAEKLPTVLLDKNLCNVSTTSFTNPQDVISQLNTALQQKGIICKIKGFTLRGKIVERRGEGENCKLSFELEVCMVKLASRNELLVGIKRKRLKGDAWCYKQVCEQILKLTNTNS</sequence>
<comment type="catalytic activity">
    <reaction evidence="9">
        <text>L-seryl-[protein] + ATP = O-phospho-L-seryl-[protein] + ADP + H(+)</text>
        <dbReference type="Rhea" id="RHEA:17989"/>
        <dbReference type="Rhea" id="RHEA-COMP:9863"/>
        <dbReference type="Rhea" id="RHEA-COMP:11604"/>
        <dbReference type="ChEBI" id="CHEBI:15378"/>
        <dbReference type="ChEBI" id="CHEBI:29999"/>
        <dbReference type="ChEBI" id="CHEBI:30616"/>
        <dbReference type="ChEBI" id="CHEBI:83421"/>
        <dbReference type="ChEBI" id="CHEBI:456216"/>
        <dbReference type="EC" id="2.7.11.1"/>
    </reaction>
</comment>
<dbReference type="GO" id="GO:0035556">
    <property type="term" value="P:intracellular signal transduction"/>
    <property type="evidence" value="ECO:0007669"/>
    <property type="project" value="TreeGrafter"/>
</dbReference>
<dbReference type="VEuPathDB" id="VectorBase:RPRC002038"/>
<dbReference type="InterPro" id="IPR028375">
    <property type="entry name" value="KA1/Ssp2_C"/>
</dbReference>
<dbReference type="InterPro" id="IPR017441">
    <property type="entry name" value="Protein_kinase_ATP_BS"/>
</dbReference>
<dbReference type="Gene3D" id="1.10.510.10">
    <property type="entry name" value="Transferase(Phosphotransferase) domain 1"/>
    <property type="match status" value="1"/>
</dbReference>
<dbReference type="InterPro" id="IPR008271">
    <property type="entry name" value="Ser/Thr_kinase_AS"/>
</dbReference>
<dbReference type="Gene3D" id="3.30.310.80">
    <property type="entry name" value="Kinase associated domain 1, KA1"/>
    <property type="match status" value="1"/>
</dbReference>
<evidence type="ECO:0000256" key="7">
    <source>
        <dbReference type="ARBA" id="ARBA00022840"/>
    </source>
</evidence>
<evidence type="ECO:0000256" key="10">
    <source>
        <dbReference type="SAM" id="MobiDB-lite"/>
    </source>
</evidence>
<dbReference type="FunFam" id="1.10.510.10:FF:000571">
    <property type="entry name" value="Maternal embryonic leucine zipper kinase"/>
    <property type="match status" value="1"/>
</dbReference>
<dbReference type="InterPro" id="IPR000719">
    <property type="entry name" value="Prot_kinase_dom"/>
</dbReference>
<name>T1HDC1_RHOPR</name>
<dbReference type="Pfam" id="PF00069">
    <property type="entry name" value="Pkinase"/>
    <property type="match status" value="1"/>
</dbReference>
<dbReference type="EC" id="2.7.11.1" evidence="2"/>
<evidence type="ECO:0000256" key="1">
    <source>
        <dbReference type="ARBA" id="ARBA00006234"/>
    </source>
</evidence>
<accession>T1HDC1</accession>
<dbReference type="EMBL" id="ACPB03004049">
    <property type="status" value="NOT_ANNOTATED_CDS"/>
    <property type="molecule type" value="Genomic_DNA"/>
</dbReference>
<comment type="catalytic activity">
    <reaction evidence="8">
        <text>L-threonyl-[protein] + ATP = O-phospho-L-threonyl-[protein] + ADP + H(+)</text>
        <dbReference type="Rhea" id="RHEA:46608"/>
        <dbReference type="Rhea" id="RHEA-COMP:11060"/>
        <dbReference type="Rhea" id="RHEA-COMP:11605"/>
        <dbReference type="ChEBI" id="CHEBI:15378"/>
        <dbReference type="ChEBI" id="CHEBI:30013"/>
        <dbReference type="ChEBI" id="CHEBI:30616"/>
        <dbReference type="ChEBI" id="CHEBI:61977"/>
        <dbReference type="ChEBI" id="CHEBI:456216"/>
        <dbReference type="EC" id="2.7.11.1"/>
    </reaction>
</comment>
<dbReference type="InterPro" id="IPR001772">
    <property type="entry name" value="KA1_dom"/>
</dbReference>
<evidence type="ECO:0000256" key="2">
    <source>
        <dbReference type="ARBA" id="ARBA00012513"/>
    </source>
</evidence>
<feature type="region of interest" description="Disordered" evidence="10">
    <location>
        <begin position="165"/>
        <end position="192"/>
    </location>
</feature>
<evidence type="ECO:0000256" key="8">
    <source>
        <dbReference type="ARBA" id="ARBA00047899"/>
    </source>
</evidence>
<dbReference type="SUPFAM" id="SSF56112">
    <property type="entry name" value="Protein kinase-like (PK-like)"/>
    <property type="match status" value="1"/>
</dbReference>
<dbReference type="GO" id="GO:0005737">
    <property type="term" value="C:cytoplasm"/>
    <property type="evidence" value="ECO:0007669"/>
    <property type="project" value="TreeGrafter"/>
</dbReference>
<keyword evidence="3" id="KW-0723">Serine/threonine-protein kinase</keyword>
<dbReference type="PROSITE" id="PS50011">
    <property type="entry name" value="PROTEIN_KINASE_DOM"/>
    <property type="match status" value="1"/>
</dbReference>
<evidence type="ECO:0000256" key="9">
    <source>
        <dbReference type="ARBA" id="ARBA00048679"/>
    </source>
</evidence>
<dbReference type="Pfam" id="PF02149">
    <property type="entry name" value="KA1"/>
    <property type="match status" value="1"/>
</dbReference>
<evidence type="ECO:0000256" key="3">
    <source>
        <dbReference type="ARBA" id="ARBA00022527"/>
    </source>
</evidence>
<dbReference type="GO" id="GO:0106310">
    <property type="term" value="F:protein serine kinase activity"/>
    <property type="evidence" value="ECO:0007669"/>
    <property type="project" value="RHEA"/>
</dbReference>
<dbReference type="EnsemblMetazoa" id="RPRC002038-RA">
    <property type="protein sequence ID" value="RPRC002038-PA"/>
    <property type="gene ID" value="RPRC002038"/>
</dbReference>
<dbReference type="HOGENOM" id="CLU_757191_0_0_1"/>